<sequence>MAKQGKKRTMSICLTDVDKARVLVHANGKKYLMIETWDYDAPDKFDNDFSVSISRNKEEVEKVKNGEKLDRIFIGNGRIWEQTEATRPMTEAEIDAADDLPF</sequence>
<comment type="caution">
    <text evidence="1">The sequence shown here is derived from an EMBL/GenBank/DDBJ whole genome shotgun (WGS) entry which is preliminary data.</text>
</comment>
<evidence type="ECO:0000313" key="1">
    <source>
        <dbReference type="EMBL" id="MFE3847163.1"/>
    </source>
</evidence>
<reference evidence="1 2" key="1">
    <citation type="submission" date="2024-06" db="EMBL/GenBank/DDBJ databases">
        <title>Flavobacterium spp. isolated from glacier.</title>
        <authorList>
            <person name="Han D."/>
        </authorList>
    </citation>
    <scope>NUCLEOTIDE SEQUENCE [LARGE SCALE GENOMIC DNA]</scope>
    <source>
        <strain evidence="1 2">LB3P45</strain>
    </source>
</reference>
<accession>A0ABW6HKC9</accession>
<dbReference type="Proteomes" id="UP001600039">
    <property type="component" value="Unassembled WGS sequence"/>
</dbReference>
<proteinExistence type="predicted"/>
<keyword evidence="2" id="KW-1185">Reference proteome</keyword>
<name>A0ABW6HKC9_9FLAO</name>
<evidence type="ECO:0008006" key="3">
    <source>
        <dbReference type="Google" id="ProtNLM"/>
    </source>
</evidence>
<dbReference type="EMBL" id="JBHZQA010000002">
    <property type="protein sequence ID" value="MFE3847163.1"/>
    <property type="molecule type" value="Genomic_DNA"/>
</dbReference>
<evidence type="ECO:0000313" key="2">
    <source>
        <dbReference type="Proteomes" id="UP001600039"/>
    </source>
</evidence>
<organism evidence="1 2">
    <name type="scientific">Flavobacterium fructosi</name>
    <dbReference type="NCBI Taxonomy" id="3230416"/>
    <lineage>
        <taxon>Bacteria</taxon>
        <taxon>Pseudomonadati</taxon>
        <taxon>Bacteroidota</taxon>
        <taxon>Flavobacteriia</taxon>
        <taxon>Flavobacteriales</taxon>
        <taxon>Flavobacteriaceae</taxon>
        <taxon>Flavobacterium</taxon>
    </lineage>
</organism>
<protein>
    <recommendedName>
        <fullName evidence="3">DUF3892 domain-containing protein</fullName>
    </recommendedName>
</protein>
<gene>
    <name evidence="1" type="ORF">ACFX5D_04170</name>
</gene>